<sequence>MAVDPTVRMVTESFTAARSGLPGPGELIADALPPSPKPGSALDPVAASEYLTRVRLTLEALADQLAQLYPPDQWIWYTRRLSSDLFSGHLVTTQFADHGVLETLTGLSRNQEAGVTLGPEGRTIFPFGVEDLRPVASMAAVAVALSQTHSWIRRAGKGTEFVVRSDDLPEPVLDADLEGAISVFDERVAADLQLHWHPALELNASNDKVHHLLGVTMVLGQWPKVLAWEGRLLERRWIWLEGQFHMKLMTLDGLLDTVAVAGQSGTRWWKKGTPSVVALLQSLWYEATFMSDSVGKNVPKVGYIRRKRDLAEHFLDLTLPLLQDDLETVFPGEVPKSGAQVLNDLESVGPDLWPIQPGPVARRSGDEVSLDIWAASARLHHDLLIPPQTGGEIVNATAFRFERVVQDRIDKTPWVPSANARALTRGHLKLNGKTLTDIDAVAEKDGVLLLISCKNLPFSPAYDAGEYRVIRNVASTVDNGVEFWRKIVQKLRSDPTGDNYDVSTFDEVHGVLVTPHTTYSRDSQTLRLLPIDGLTVRAAASLGELLKALDG</sequence>
<protein>
    <recommendedName>
        <fullName evidence="3">Helicase XPB/Ssl2 N-terminal domain-containing protein</fullName>
    </recommendedName>
</protein>
<dbReference type="Proteomes" id="UP001501821">
    <property type="component" value="Unassembled WGS sequence"/>
</dbReference>
<dbReference type="EMBL" id="BAABAH010000019">
    <property type="protein sequence ID" value="GAA3833460.1"/>
    <property type="molecule type" value="Genomic_DNA"/>
</dbReference>
<accession>A0ABP7J428</accession>
<evidence type="ECO:0000313" key="2">
    <source>
        <dbReference type="Proteomes" id="UP001501821"/>
    </source>
</evidence>
<organism evidence="1 2">
    <name type="scientific">Nocardioides panacisoli</name>
    <dbReference type="NCBI Taxonomy" id="627624"/>
    <lineage>
        <taxon>Bacteria</taxon>
        <taxon>Bacillati</taxon>
        <taxon>Actinomycetota</taxon>
        <taxon>Actinomycetes</taxon>
        <taxon>Propionibacteriales</taxon>
        <taxon>Nocardioidaceae</taxon>
        <taxon>Nocardioides</taxon>
    </lineage>
</organism>
<proteinExistence type="predicted"/>
<keyword evidence="2" id="KW-1185">Reference proteome</keyword>
<reference evidence="2" key="1">
    <citation type="journal article" date="2019" name="Int. J. Syst. Evol. Microbiol.">
        <title>The Global Catalogue of Microorganisms (GCM) 10K type strain sequencing project: providing services to taxonomists for standard genome sequencing and annotation.</title>
        <authorList>
            <consortium name="The Broad Institute Genomics Platform"/>
            <consortium name="The Broad Institute Genome Sequencing Center for Infectious Disease"/>
            <person name="Wu L."/>
            <person name="Ma J."/>
        </authorList>
    </citation>
    <scope>NUCLEOTIDE SEQUENCE [LARGE SCALE GENOMIC DNA]</scope>
    <source>
        <strain evidence="2">JCM 16953</strain>
    </source>
</reference>
<evidence type="ECO:0000313" key="1">
    <source>
        <dbReference type="EMBL" id="GAA3833460.1"/>
    </source>
</evidence>
<evidence type="ECO:0008006" key="3">
    <source>
        <dbReference type="Google" id="ProtNLM"/>
    </source>
</evidence>
<gene>
    <name evidence="1" type="ORF">GCM10022242_38140</name>
</gene>
<name>A0ABP7J428_9ACTN</name>
<comment type="caution">
    <text evidence="1">The sequence shown here is derived from an EMBL/GenBank/DDBJ whole genome shotgun (WGS) entry which is preliminary data.</text>
</comment>